<protein>
    <submittedName>
        <fullName evidence="2">Uncharacterized protein</fullName>
    </submittedName>
</protein>
<evidence type="ECO:0000313" key="2">
    <source>
        <dbReference type="EMBL" id="RJF74571.1"/>
    </source>
</evidence>
<dbReference type="EMBL" id="QYUJ01000009">
    <property type="protein sequence ID" value="RJF74571.1"/>
    <property type="molecule type" value="Genomic_DNA"/>
</dbReference>
<name>A0A418VEM8_9DEIO</name>
<comment type="caution">
    <text evidence="2">The sequence shown here is derived from an EMBL/GenBank/DDBJ whole genome shotgun (WGS) entry which is preliminary data.</text>
</comment>
<keyword evidence="3" id="KW-1185">Reference proteome</keyword>
<sequence length="141" mass="15895">MRFQTIYVDMRPVLTKWLGFAAAILFLFLILTSIRPDFEDAMNQFIAVYERQHHAAGNSSALEFWNACLGSASCWKGLIFSWRAPLLLKSFLLSGAIFGIFSAAYGMWWRPEVMANRDVRVNSTKVEESRISSPIPPGGSL</sequence>
<evidence type="ECO:0000313" key="3">
    <source>
        <dbReference type="Proteomes" id="UP000286287"/>
    </source>
</evidence>
<gene>
    <name evidence="2" type="ORF">D3875_03255</name>
</gene>
<feature type="transmembrane region" description="Helical" evidence="1">
    <location>
        <begin position="86"/>
        <end position="108"/>
    </location>
</feature>
<evidence type="ECO:0000256" key="1">
    <source>
        <dbReference type="SAM" id="Phobius"/>
    </source>
</evidence>
<feature type="transmembrane region" description="Helical" evidence="1">
    <location>
        <begin position="17"/>
        <end position="34"/>
    </location>
</feature>
<reference evidence="2 3" key="1">
    <citation type="submission" date="2018-09" db="EMBL/GenBank/DDBJ databases">
        <authorList>
            <person name="Zhu H."/>
        </authorList>
    </citation>
    <scope>NUCLEOTIDE SEQUENCE [LARGE SCALE GENOMIC DNA]</scope>
    <source>
        <strain evidence="2 3">K2S05-167</strain>
    </source>
</reference>
<organism evidence="2 3">
    <name type="scientific">Deinococcus cavernae</name>
    <dbReference type="NCBI Taxonomy" id="2320857"/>
    <lineage>
        <taxon>Bacteria</taxon>
        <taxon>Thermotogati</taxon>
        <taxon>Deinococcota</taxon>
        <taxon>Deinococci</taxon>
        <taxon>Deinococcales</taxon>
        <taxon>Deinococcaceae</taxon>
        <taxon>Deinococcus</taxon>
    </lineage>
</organism>
<proteinExistence type="predicted"/>
<keyword evidence="1" id="KW-0472">Membrane</keyword>
<keyword evidence="1" id="KW-1133">Transmembrane helix</keyword>
<keyword evidence="1" id="KW-0812">Transmembrane</keyword>
<dbReference type="Proteomes" id="UP000286287">
    <property type="component" value="Unassembled WGS sequence"/>
</dbReference>
<accession>A0A418VEM8</accession>
<dbReference type="AlphaFoldDB" id="A0A418VEM8"/>